<protein>
    <submittedName>
        <fullName evidence="1">Uncharacterized protein</fullName>
    </submittedName>
</protein>
<evidence type="ECO:0000313" key="2">
    <source>
        <dbReference type="Proteomes" id="UP001157911"/>
    </source>
</evidence>
<sequence length="157" mass="18339">MEFLYKIDQAAERVLSSISDEFVEKLEKSKLAPEEWQEFIDNLLHEVEEEIKNEISVEVQIRGEARQVYPYNFKSMRNEPFNKKKPLWEVFERYVKGYLKIYISGKLIAVGDYESEEGREINKKALVLYASGVSEILPMLKEDISEVLEEVTGEVLP</sequence>
<dbReference type="RefSeq" id="WP_283400171.1">
    <property type="nucleotide sequence ID" value="NZ_FXUB01000001.1"/>
</dbReference>
<dbReference type="EMBL" id="FXUB01000001">
    <property type="protein sequence ID" value="SMP09006.1"/>
    <property type="molecule type" value="Genomic_DNA"/>
</dbReference>
<dbReference type="Proteomes" id="UP001157911">
    <property type="component" value="Unassembled WGS sequence"/>
</dbReference>
<proteinExistence type="predicted"/>
<evidence type="ECO:0000313" key="1">
    <source>
        <dbReference type="EMBL" id="SMP09006.1"/>
    </source>
</evidence>
<name>A0ABY1NHI8_9BACT</name>
<organism evidence="1 2">
    <name type="scientific">Desulfurobacterium pacificum</name>
    <dbReference type="NCBI Taxonomy" id="240166"/>
    <lineage>
        <taxon>Bacteria</taxon>
        <taxon>Pseudomonadati</taxon>
        <taxon>Aquificota</taxon>
        <taxon>Aquificia</taxon>
        <taxon>Desulfurobacteriales</taxon>
        <taxon>Desulfurobacteriaceae</taxon>
        <taxon>Desulfurobacterium</taxon>
    </lineage>
</organism>
<gene>
    <name evidence="1" type="ORF">SAMN06265339_0681</name>
</gene>
<reference evidence="1 2" key="1">
    <citation type="submission" date="2017-05" db="EMBL/GenBank/DDBJ databases">
        <authorList>
            <person name="Varghese N."/>
            <person name="Submissions S."/>
        </authorList>
    </citation>
    <scope>NUCLEOTIDE SEQUENCE [LARGE SCALE GENOMIC DNA]</scope>
    <source>
        <strain evidence="1 2">DSM 15522</strain>
    </source>
</reference>
<keyword evidence="2" id="KW-1185">Reference proteome</keyword>
<comment type="caution">
    <text evidence="1">The sequence shown here is derived from an EMBL/GenBank/DDBJ whole genome shotgun (WGS) entry which is preliminary data.</text>
</comment>
<accession>A0ABY1NHI8</accession>